<feature type="region of interest" description="Disordered" evidence="1">
    <location>
        <begin position="67"/>
        <end position="96"/>
    </location>
</feature>
<keyword evidence="3" id="KW-1185">Reference proteome</keyword>
<dbReference type="EMBL" id="PGOL01000483">
    <property type="protein sequence ID" value="PKI69696.1"/>
    <property type="molecule type" value="Genomic_DNA"/>
</dbReference>
<dbReference type="Proteomes" id="UP000233551">
    <property type="component" value="Unassembled WGS sequence"/>
</dbReference>
<evidence type="ECO:0000313" key="2">
    <source>
        <dbReference type="EMBL" id="PKI69696.1"/>
    </source>
</evidence>
<protein>
    <submittedName>
        <fullName evidence="2">Uncharacterized protein</fullName>
    </submittedName>
</protein>
<evidence type="ECO:0000313" key="3">
    <source>
        <dbReference type="Proteomes" id="UP000233551"/>
    </source>
</evidence>
<proteinExistence type="predicted"/>
<organism evidence="2 3">
    <name type="scientific">Punica granatum</name>
    <name type="common">Pomegranate</name>
    <dbReference type="NCBI Taxonomy" id="22663"/>
    <lineage>
        <taxon>Eukaryota</taxon>
        <taxon>Viridiplantae</taxon>
        <taxon>Streptophyta</taxon>
        <taxon>Embryophyta</taxon>
        <taxon>Tracheophyta</taxon>
        <taxon>Spermatophyta</taxon>
        <taxon>Magnoliopsida</taxon>
        <taxon>eudicotyledons</taxon>
        <taxon>Gunneridae</taxon>
        <taxon>Pentapetalae</taxon>
        <taxon>rosids</taxon>
        <taxon>malvids</taxon>
        <taxon>Myrtales</taxon>
        <taxon>Lythraceae</taxon>
        <taxon>Punica</taxon>
    </lineage>
</organism>
<reference evidence="2 3" key="1">
    <citation type="submission" date="2017-11" db="EMBL/GenBank/DDBJ databases">
        <title>De-novo sequencing of pomegranate (Punica granatum L.) genome.</title>
        <authorList>
            <person name="Akparov Z."/>
            <person name="Amiraslanov A."/>
            <person name="Hajiyeva S."/>
            <person name="Abbasov M."/>
            <person name="Kaur K."/>
            <person name="Hamwieh A."/>
            <person name="Solovyev V."/>
            <person name="Salamov A."/>
            <person name="Braich B."/>
            <person name="Kosarev P."/>
            <person name="Mahmoud A."/>
            <person name="Hajiyev E."/>
            <person name="Babayeva S."/>
            <person name="Izzatullayeva V."/>
            <person name="Mammadov A."/>
            <person name="Mammadov A."/>
            <person name="Sharifova S."/>
            <person name="Ojaghi J."/>
            <person name="Eynullazada K."/>
            <person name="Bayramov B."/>
            <person name="Abdulazimova A."/>
            <person name="Shahmuradov I."/>
        </authorList>
    </citation>
    <scope>NUCLEOTIDE SEQUENCE [LARGE SCALE GENOMIC DNA]</scope>
    <source>
        <strain evidence="3">cv. AG2017</strain>
        <tissue evidence="2">Leaf</tissue>
    </source>
</reference>
<comment type="caution">
    <text evidence="2">The sequence shown here is derived from an EMBL/GenBank/DDBJ whole genome shotgun (WGS) entry which is preliminary data.</text>
</comment>
<gene>
    <name evidence="2" type="ORF">CRG98_009852</name>
</gene>
<name>A0A2I0KPF2_PUNGR</name>
<sequence>MHASLFTAIYTYQRTLRIMYTCGCIRAFRLTRSNNDLSLSLSPPLSLSLGAFQWNARVFTLVSDAASNRQRRGGETPRAVASLKRETIGRLPSDGP</sequence>
<dbReference type="AlphaFoldDB" id="A0A2I0KPF2"/>
<accession>A0A2I0KPF2</accession>
<evidence type="ECO:0000256" key="1">
    <source>
        <dbReference type="SAM" id="MobiDB-lite"/>
    </source>
</evidence>